<evidence type="ECO:0000313" key="7">
    <source>
        <dbReference type="Proteomes" id="UP000298860"/>
    </source>
</evidence>
<keyword evidence="2" id="KW-0732">Signal</keyword>
<comment type="caution">
    <text evidence="6">The sequence shown here is derived from an EMBL/GenBank/DDBJ whole genome shotgun (WGS) entry which is preliminary data.</text>
</comment>
<keyword evidence="4" id="KW-1133">Transmembrane helix</keyword>
<name>A0A4D4J539_9PSEU</name>
<dbReference type="Gene3D" id="2.20.230.10">
    <property type="entry name" value="Resuscitation-promoting factor rpfb"/>
    <property type="match status" value="1"/>
</dbReference>
<dbReference type="SMART" id="SM01208">
    <property type="entry name" value="G5"/>
    <property type="match status" value="1"/>
</dbReference>
<dbReference type="Gene3D" id="1.10.530.10">
    <property type="match status" value="1"/>
</dbReference>
<dbReference type="Pfam" id="PF07501">
    <property type="entry name" value="G5"/>
    <property type="match status" value="1"/>
</dbReference>
<evidence type="ECO:0000256" key="1">
    <source>
        <dbReference type="ARBA" id="ARBA00010830"/>
    </source>
</evidence>
<feature type="transmembrane region" description="Helical" evidence="4">
    <location>
        <begin position="129"/>
        <end position="151"/>
    </location>
</feature>
<sequence>MSGTAWPRRYGGVTGVLDDAPTTWFNTGGAHTGLALQERPRRRTPAELMHVTTDDVLEVLGPDADDLLAAANVTLDELVGLLNAETTVLPAMTDEFLRVIEEGEPEAEAEPELADADAGTATGRWKRRFLRASVAAILLSLTGGGAAAVAMEKSVTVDVDGQEHSVRTYAGTVGDVLRSEGISPGAHDMLSPSPNAKVGDGGKIVLQRGRLLHVTVDGQRQDQWVKAHTVGDALRQLNLPVQGAWLSAQPGTQIPLEGMNLEIKTAKQVTLFDGANDPRPLTTNAVTVREMLAGLGLNLGPQDSVDPGLDQRITTGAEIHISRTGVTVVNQTMPIDPPVQQIQDPTMMKGEQQVVDPGTPGQQIVTFRITTINGKQTGREQIGVKVITPPKPKIVKVGTQQPPDGAEWDRLAQCESGGNWAANTGNGYYGGLQFDLQTWSSHGGTQYAPRPDLATREQQIAIATKVRDERGGYSAWPVCSKKVGLA</sequence>
<dbReference type="Proteomes" id="UP000298860">
    <property type="component" value="Unassembled WGS sequence"/>
</dbReference>
<keyword evidence="3" id="KW-0378">Hydrolase</keyword>
<comment type="similarity">
    <text evidence="1">Belongs to the transglycosylase family. Rpf subfamily.</text>
</comment>
<dbReference type="InterPro" id="IPR011098">
    <property type="entry name" value="G5_dom"/>
</dbReference>
<gene>
    <name evidence="6" type="ORF">GTS_14810</name>
</gene>
<dbReference type="GO" id="GO:0016787">
    <property type="term" value="F:hydrolase activity"/>
    <property type="evidence" value="ECO:0007669"/>
    <property type="project" value="UniProtKB-KW"/>
</dbReference>
<evidence type="ECO:0000259" key="5">
    <source>
        <dbReference type="PROSITE" id="PS51109"/>
    </source>
</evidence>
<dbReference type="SUPFAM" id="SSF53955">
    <property type="entry name" value="Lysozyme-like"/>
    <property type="match status" value="1"/>
</dbReference>
<keyword evidence="4" id="KW-0812">Transmembrane</keyword>
<accession>A0A4D4J539</accession>
<dbReference type="InterPro" id="IPR010618">
    <property type="entry name" value="RPF"/>
</dbReference>
<organism evidence="6 7">
    <name type="scientific">Gandjariella thermophila</name>
    <dbReference type="NCBI Taxonomy" id="1931992"/>
    <lineage>
        <taxon>Bacteria</taxon>
        <taxon>Bacillati</taxon>
        <taxon>Actinomycetota</taxon>
        <taxon>Actinomycetes</taxon>
        <taxon>Pseudonocardiales</taxon>
        <taxon>Pseudonocardiaceae</taxon>
        <taxon>Gandjariella</taxon>
    </lineage>
</organism>
<reference evidence="7" key="1">
    <citation type="submission" date="2019-04" db="EMBL/GenBank/DDBJ databases">
        <title>Draft genome sequence of Pseudonocardiaceae bacterium SL3-2-4.</title>
        <authorList>
            <person name="Ningsih F."/>
            <person name="Yokota A."/>
            <person name="Sakai Y."/>
            <person name="Nanatani K."/>
            <person name="Yabe S."/>
            <person name="Oetari A."/>
            <person name="Sjamsuridzal W."/>
        </authorList>
    </citation>
    <scope>NUCLEOTIDE SEQUENCE [LARGE SCALE GENOMIC DNA]</scope>
    <source>
        <strain evidence="7">SL3-2-4</strain>
    </source>
</reference>
<evidence type="ECO:0000256" key="2">
    <source>
        <dbReference type="ARBA" id="ARBA00022729"/>
    </source>
</evidence>
<protein>
    <submittedName>
        <fullName evidence="6">Transglycosylase</fullName>
    </submittedName>
</protein>
<proteinExistence type="inferred from homology"/>
<evidence type="ECO:0000313" key="6">
    <source>
        <dbReference type="EMBL" id="GDY29848.1"/>
    </source>
</evidence>
<dbReference type="RefSeq" id="WP_307722903.1">
    <property type="nucleotide sequence ID" value="NZ_BJFL01000005.1"/>
</dbReference>
<dbReference type="EMBL" id="BJFL01000005">
    <property type="protein sequence ID" value="GDY29848.1"/>
    <property type="molecule type" value="Genomic_DNA"/>
</dbReference>
<dbReference type="Pfam" id="PF03990">
    <property type="entry name" value="DUF348"/>
    <property type="match status" value="3"/>
</dbReference>
<dbReference type="AlphaFoldDB" id="A0A4D4J539"/>
<dbReference type="InterPro" id="IPR007137">
    <property type="entry name" value="DUF348"/>
</dbReference>
<evidence type="ECO:0000256" key="4">
    <source>
        <dbReference type="SAM" id="Phobius"/>
    </source>
</evidence>
<keyword evidence="4" id="KW-0472">Membrane</keyword>
<dbReference type="Pfam" id="PF06737">
    <property type="entry name" value="Transglycosylas"/>
    <property type="match status" value="1"/>
</dbReference>
<feature type="domain" description="G5" evidence="5">
    <location>
        <begin position="321"/>
        <end position="401"/>
    </location>
</feature>
<dbReference type="InterPro" id="IPR023346">
    <property type="entry name" value="Lysozyme-like_dom_sf"/>
</dbReference>
<evidence type="ECO:0000256" key="3">
    <source>
        <dbReference type="ARBA" id="ARBA00022801"/>
    </source>
</evidence>
<keyword evidence="7" id="KW-1185">Reference proteome</keyword>
<dbReference type="PROSITE" id="PS51109">
    <property type="entry name" value="G5"/>
    <property type="match status" value="1"/>
</dbReference>
<dbReference type="CDD" id="cd13925">
    <property type="entry name" value="RPF"/>
    <property type="match status" value="1"/>
</dbReference>